<feature type="region of interest" description="Disordered" evidence="1">
    <location>
        <begin position="1"/>
        <end position="45"/>
    </location>
</feature>
<reference evidence="2" key="1">
    <citation type="submission" date="2020-07" db="EMBL/GenBank/DDBJ databases">
        <authorList>
            <person name="Lin J."/>
        </authorList>
    </citation>
    <scope>NUCLEOTIDE SEQUENCE</scope>
</reference>
<dbReference type="AlphaFoldDB" id="A0A6V7QCQ0"/>
<organism evidence="2">
    <name type="scientific">Ananas comosus var. bracteatus</name>
    <name type="common">red pineapple</name>
    <dbReference type="NCBI Taxonomy" id="296719"/>
    <lineage>
        <taxon>Eukaryota</taxon>
        <taxon>Viridiplantae</taxon>
        <taxon>Streptophyta</taxon>
        <taxon>Embryophyta</taxon>
        <taxon>Tracheophyta</taxon>
        <taxon>Spermatophyta</taxon>
        <taxon>Magnoliopsida</taxon>
        <taxon>Liliopsida</taxon>
        <taxon>Poales</taxon>
        <taxon>Bromeliaceae</taxon>
        <taxon>Bromelioideae</taxon>
        <taxon>Ananas</taxon>
    </lineage>
</organism>
<dbReference type="PANTHER" id="PTHR33800:SF13">
    <property type="entry name" value="OS06G0113600 PROTEIN"/>
    <property type="match status" value="1"/>
</dbReference>
<dbReference type="EMBL" id="LR862135">
    <property type="protein sequence ID" value="CAD1840969.1"/>
    <property type="molecule type" value="Genomic_DNA"/>
</dbReference>
<gene>
    <name evidence="2" type="ORF">CB5_LOCUS24180</name>
</gene>
<dbReference type="PANTHER" id="PTHR33800">
    <property type="entry name" value="OS06G0113600 PROTEIN"/>
    <property type="match status" value="1"/>
</dbReference>
<protein>
    <recommendedName>
        <fullName evidence="3">F-box domain-containing protein</fullName>
    </recommendedName>
</protein>
<proteinExistence type="predicted"/>
<evidence type="ECO:0008006" key="3">
    <source>
        <dbReference type="Google" id="ProtNLM"/>
    </source>
</evidence>
<name>A0A6V7QCQ0_ANACO</name>
<sequence length="245" mass="27594">MADHRLTPHACSKKRIRRKPAAADQELKRKKRKTQQQNAEDDGDHHRDWAVLPDLILHSLLRRLFLSADSSAPSTFASVCRSWRSFFAASKQCIVSTLPPLLLRPRWHAPSRAILPVEGAKKRPFVHEPFFDVLSTAFPQSKSQLRNDRLANSYMCGFSHGYVITMDSRTNRPVLTDPFTGEDLWLFPPPLPTTLKKVRLLARSNSPSLLLPLIRSTVGSCCIPQRCWKASGSARPEAHSGRVGI</sequence>
<feature type="compositionally biased region" description="Basic residues" evidence="1">
    <location>
        <begin position="11"/>
        <end position="20"/>
    </location>
</feature>
<evidence type="ECO:0000313" key="2">
    <source>
        <dbReference type="EMBL" id="CAD1840969.1"/>
    </source>
</evidence>
<evidence type="ECO:0000256" key="1">
    <source>
        <dbReference type="SAM" id="MobiDB-lite"/>
    </source>
</evidence>
<accession>A0A6V7QCQ0</accession>